<dbReference type="Gene3D" id="3.50.50.60">
    <property type="entry name" value="FAD/NAD(P)-binding domain"/>
    <property type="match status" value="2"/>
</dbReference>
<reference evidence="3" key="1">
    <citation type="submission" date="2017-01" db="EMBL/GenBank/DDBJ databases">
        <title>Comparative genomics of anhydrobiosis in the tardigrade Hypsibius dujardini.</title>
        <authorList>
            <person name="Yoshida Y."/>
            <person name="Koutsovoulos G."/>
            <person name="Laetsch D."/>
            <person name="Stevens L."/>
            <person name="Kumar S."/>
            <person name="Horikawa D."/>
            <person name="Ishino K."/>
            <person name="Komine S."/>
            <person name="Tomita M."/>
            <person name="Blaxter M."/>
            <person name="Arakawa K."/>
        </authorList>
    </citation>
    <scope>NUCLEOTIDE SEQUENCE [LARGE SCALE GENOMIC DNA]</scope>
    <source>
        <strain evidence="3">Z151</strain>
    </source>
</reference>
<comment type="caution">
    <text evidence="2">The sequence shown here is derived from an EMBL/GenBank/DDBJ whole genome shotgun (WGS) entry which is preliminary data.</text>
</comment>
<dbReference type="PROSITE" id="PS51257">
    <property type="entry name" value="PROKAR_LIPOPROTEIN"/>
    <property type="match status" value="1"/>
</dbReference>
<dbReference type="InterPro" id="IPR036188">
    <property type="entry name" value="FAD/NAD-bd_sf"/>
</dbReference>
<dbReference type="OrthoDB" id="7777654at2759"/>
<comment type="similarity">
    <text evidence="1">Belongs to the carotenoid/retinoid oxidoreductase family.</text>
</comment>
<sequence>MKPQTSSLQALKKSYDAVVIGGGHNGLVAACYLRKAGLSVAVLERRHVVGGAAVTEEIVPGFKFSRASYLLSLLRPVVYNDLELKRHGLKLHFRDPHSFTPLRGSNKSLLLGGSHEENFKQIAQFSRKDAAKYVDYDKLLFRMVDAIDPLFDVAPPSLARSGAIRLEELRSWQPVLQTLMGLRGIFSETYQLLTAPIAKVLDNWFESEPLKASLATDGLIGSTLGPHDGGTGYVLLHHVMGCLEGRKGAWAYVEGGMGAVSETLAKALRELGGEIFTESEVEKVTITNGKANGVQLKSGQAIQSKLVLSNATVRETLLNFVPAQTLDSSLLTQVKNIDYKSPVVKINVALSRIPNFAKTGDGTVQPHHRTSVHLNCETMEVLDAGHRDFVAGRVSTFPMIEMVIPSSLDKTLAPAGGHVALLFIQYAPYAVTVNWSQQQRNDFAQKVFKQIDDYAPGFSASVVGYEVLTPDVLEKTFGLTGGNIFHGGLSWDQLFFARPLSNMTGYRTPVDGLYMCGSGCHPGGGVTGAPGRLGAAAAIKDLKSGRL</sequence>
<proteinExistence type="inferred from homology"/>
<dbReference type="EMBL" id="MTYJ01000009">
    <property type="protein sequence ID" value="OQV23878.1"/>
    <property type="molecule type" value="Genomic_DNA"/>
</dbReference>
<dbReference type="SUPFAM" id="SSF51905">
    <property type="entry name" value="FAD/NAD(P)-binding domain"/>
    <property type="match status" value="1"/>
</dbReference>
<evidence type="ECO:0000313" key="3">
    <source>
        <dbReference type="Proteomes" id="UP000192578"/>
    </source>
</evidence>
<name>A0A1W0X907_HYPEX</name>
<dbReference type="Proteomes" id="UP000192578">
    <property type="component" value="Unassembled WGS sequence"/>
</dbReference>
<keyword evidence="3" id="KW-1185">Reference proteome</keyword>
<gene>
    <name evidence="2" type="ORF">BV898_02227</name>
</gene>
<protein>
    <submittedName>
        <fullName evidence="2">Pyridine nucleotide-disulfide oxidoreductase domain-containing protein 2</fullName>
    </submittedName>
</protein>
<dbReference type="AlphaFoldDB" id="A0A1W0X907"/>
<organism evidence="2 3">
    <name type="scientific">Hypsibius exemplaris</name>
    <name type="common">Freshwater tardigrade</name>
    <dbReference type="NCBI Taxonomy" id="2072580"/>
    <lineage>
        <taxon>Eukaryota</taxon>
        <taxon>Metazoa</taxon>
        <taxon>Ecdysozoa</taxon>
        <taxon>Tardigrada</taxon>
        <taxon>Eutardigrada</taxon>
        <taxon>Parachela</taxon>
        <taxon>Hypsibioidea</taxon>
        <taxon>Hypsibiidae</taxon>
        <taxon>Hypsibius</taxon>
    </lineage>
</organism>
<evidence type="ECO:0000313" key="2">
    <source>
        <dbReference type="EMBL" id="OQV23878.1"/>
    </source>
</evidence>
<dbReference type="Pfam" id="PF13450">
    <property type="entry name" value="NAD_binding_8"/>
    <property type="match status" value="1"/>
</dbReference>
<dbReference type="PANTHER" id="PTHR10668:SF103">
    <property type="entry name" value="PYRIDINE NUCLEOTIDE-DISULFIDE OXIDOREDUCTASE DOMAIN-CONTAINING PROTEIN 2"/>
    <property type="match status" value="1"/>
</dbReference>
<evidence type="ECO:0000256" key="1">
    <source>
        <dbReference type="ARBA" id="ARBA00006046"/>
    </source>
</evidence>
<accession>A0A1W0X907</accession>
<dbReference type="PANTHER" id="PTHR10668">
    <property type="entry name" value="PHYTOENE DEHYDROGENASE"/>
    <property type="match status" value="1"/>
</dbReference>